<dbReference type="RefSeq" id="WP_096453065.1">
    <property type="nucleotide sequence ID" value="NZ_JBHSOG010000068.1"/>
</dbReference>
<dbReference type="PANTHER" id="PTHR13696">
    <property type="entry name" value="P-LOOP CONTAINING NUCLEOSIDE TRIPHOSPHATE HYDROLASE"/>
    <property type="match status" value="1"/>
</dbReference>
<evidence type="ECO:0000313" key="3">
    <source>
        <dbReference type="Proteomes" id="UP001595974"/>
    </source>
</evidence>
<comment type="caution">
    <text evidence="2">The sequence shown here is derived from an EMBL/GenBank/DDBJ whole genome shotgun (WGS) entry which is preliminary data.</text>
</comment>
<accession>A0ABW1AVF4</accession>
<dbReference type="Gene3D" id="3.40.50.300">
    <property type="entry name" value="P-loop containing nucleotide triphosphate hydrolases"/>
    <property type="match status" value="1"/>
</dbReference>
<dbReference type="Proteomes" id="UP001595974">
    <property type="component" value="Unassembled WGS sequence"/>
</dbReference>
<gene>
    <name evidence="2" type="ORF">ACFPTN_16665</name>
</gene>
<proteinExistence type="predicted"/>
<evidence type="ECO:0000313" key="2">
    <source>
        <dbReference type="EMBL" id="MFC5771014.1"/>
    </source>
</evidence>
<dbReference type="EMBL" id="JBHSOG010000068">
    <property type="protein sequence ID" value="MFC5771014.1"/>
    <property type="molecule type" value="Genomic_DNA"/>
</dbReference>
<sequence length="358" mass="38336">MARKVDFKTSVAVMLSGLDVPAKRLQDLVGREKPPGQHHMRYTPADLRSARYRFAGIDPTNIPKSKGKPKTGAIPPIIMTRMTKGGVGKTSISVNAATALALMGYRVLVIDADPQATASNLLGVESTFDTTIKHIGHFLVKKSADPDTDLSEAIVHVYEGGFLDVIPSDITLAEADASLVTAMASHERALLFLKRNGAFLSENYDVIVVDTAPGTTPIGLAFSYAAKESGKVLTVVEPEGSCLRALDSLSSNLAEIEAMTGAKIGLEVVINKYHPQLKHVRESMGFLYSKYGTMLNDSIVPTFSGFSRQLNPQTREAVPLVESDPSSAGSIAIIDVAKSLILSFGITQPGLPKVDTER</sequence>
<protein>
    <submittedName>
        <fullName evidence="2">ParA family protein</fullName>
    </submittedName>
</protein>
<dbReference type="InterPro" id="IPR027417">
    <property type="entry name" value="P-loop_NTPase"/>
</dbReference>
<dbReference type="InterPro" id="IPR050678">
    <property type="entry name" value="DNA_Partitioning_ATPase"/>
</dbReference>
<reference evidence="3" key="1">
    <citation type="journal article" date="2019" name="Int. J. Syst. Evol. Microbiol.">
        <title>The Global Catalogue of Microorganisms (GCM) 10K type strain sequencing project: providing services to taxonomists for standard genome sequencing and annotation.</title>
        <authorList>
            <consortium name="The Broad Institute Genomics Platform"/>
            <consortium name="The Broad Institute Genome Sequencing Center for Infectious Disease"/>
            <person name="Wu L."/>
            <person name="Ma J."/>
        </authorList>
    </citation>
    <scope>NUCLEOTIDE SEQUENCE [LARGE SCALE GENOMIC DNA]</scope>
    <source>
        <strain evidence="3">SHR3</strain>
    </source>
</reference>
<organism evidence="2 3">
    <name type="scientific">Thauera sinica</name>
    <dbReference type="NCBI Taxonomy" id="2665146"/>
    <lineage>
        <taxon>Bacteria</taxon>
        <taxon>Pseudomonadati</taxon>
        <taxon>Pseudomonadota</taxon>
        <taxon>Betaproteobacteria</taxon>
        <taxon>Rhodocyclales</taxon>
        <taxon>Zoogloeaceae</taxon>
        <taxon>Thauera</taxon>
    </lineage>
</organism>
<evidence type="ECO:0000259" key="1">
    <source>
        <dbReference type="Pfam" id="PF13614"/>
    </source>
</evidence>
<dbReference type="PANTHER" id="PTHR13696:SF99">
    <property type="entry name" value="COBYRINIC ACID AC-DIAMIDE SYNTHASE"/>
    <property type="match status" value="1"/>
</dbReference>
<name>A0ABW1AVF4_9RHOO</name>
<dbReference type="InterPro" id="IPR025669">
    <property type="entry name" value="AAA_dom"/>
</dbReference>
<dbReference type="Pfam" id="PF13614">
    <property type="entry name" value="AAA_31"/>
    <property type="match status" value="1"/>
</dbReference>
<keyword evidence="3" id="KW-1185">Reference proteome</keyword>
<feature type="domain" description="AAA" evidence="1">
    <location>
        <begin position="77"/>
        <end position="259"/>
    </location>
</feature>
<dbReference type="SUPFAM" id="SSF52540">
    <property type="entry name" value="P-loop containing nucleoside triphosphate hydrolases"/>
    <property type="match status" value="1"/>
</dbReference>